<evidence type="ECO:0000313" key="4">
    <source>
        <dbReference type="Proteomes" id="UP000694287"/>
    </source>
</evidence>
<evidence type="ECO:0000256" key="2">
    <source>
        <dbReference type="RuleBase" id="RU000461"/>
    </source>
</evidence>
<dbReference type="PANTHER" id="PTHR46696:SF1">
    <property type="entry name" value="CYTOCHROME P450 YJIB-RELATED"/>
    <property type="match status" value="1"/>
</dbReference>
<comment type="caution">
    <text evidence="3">The sequence shown here is derived from an EMBL/GenBank/DDBJ whole genome shotgun (WGS) entry which is preliminary data.</text>
</comment>
<dbReference type="EMBL" id="JADQDK010000001">
    <property type="protein sequence ID" value="MBW0134762.1"/>
    <property type="molecule type" value="Genomic_DNA"/>
</dbReference>
<keyword evidence="2" id="KW-0560">Oxidoreductase</keyword>
<evidence type="ECO:0000256" key="1">
    <source>
        <dbReference type="ARBA" id="ARBA00010617"/>
    </source>
</evidence>
<dbReference type="Proteomes" id="UP000694287">
    <property type="component" value="Unassembled WGS sequence"/>
</dbReference>
<keyword evidence="2" id="KW-0479">Metal-binding</keyword>
<keyword evidence="2" id="KW-0503">Monooxygenase</keyword>
<name>A0ABS6URF0_9PSEU</name>
<proteinExistence type="inferred from homology"/>
<accession>A0ABS6URF0</accession>
<protein>
    <submittedName>
        <fullName evidence="3">Cytochrome P450</fullName>
    </submittedName>
</protein>
<sequence length="409" mass="44396">MTVEATADEDLLSEGLNADPYPYFAHLRRHEPVAWNGRHRAWLVTRHDDVRALLRDPRLSSDTMTPFVQRRLTAAQRETMAGTFALLNAWMVFQDPPDHTRLRKAVQRTFTARRVEMLREYSTGLARTRIRELVDAGAPVLDLHNDYAEHLPAVTILEMLGIPLSDRAHFAALAGEMGALINGVVSEPDRAERADAAVTGMVTYLEDLIASGAAQRGDTLLAALLDAEGEDGALSRAEVIATAVLLLDAGFKNTVRLITNTLLVLLGHPAELARLRAGEVSAGDVVEEALRFEGPGKLLVRWAREDLALHGTVVPAGQRVFLVQASANRDADAFADPDAFVPGRADVRRQVAFGHGIHACLGGPLARLQATVAVAEAVAVLGPDARIAEAPRWQPALLSRNVDALRVHP</sequence>
<reference evidence="3 4" key="1">
    <citation type="submission" date="2020-11" db="EMBL/GenBank/DDBJ databases">
        <title>Pseudonocardia abyssalis sp. nov. and Pseudonocardia oceani sp. nov., description and phylogenomic analysis of two novel actinomycetes isolated from the deep Southern Ocean.</title>
        <authorList>
            <person name="Parra J."/>
        </authorList>
    </citation>
    <scope>NUCLEOTIDE SEQUENCE [LARGE SCALE GENOMIC DNA]</scope>
    <source>
        <strain evidence="3 4">KRD-168</strain>
    </source>
</reference>
<dbReference type="InterPro" id="IPR001128">
    <property type="entry name" value="Cyt_P450"/>
</dbReference>
<keyword evidence="2" id="KW-0349">Heme</keyword>
<keyword evidence="4" id="KW-1185">Reference proteome</keyword>
<dbReference type="InterPro" id="IPR017972">
    <property type="entry name" value="Cyt_P450_CS"/>
</dbReference>
<dbReference type="PANTHER" id="PTHR46696">
    <property type="entry name" value="P450, PUTATIVE (EUROFUNG)-RELATED"/>
    <property type="match status" value="1"/>
</dbReference>
<dbReference type="Pfam" id="PF00067">
    <property type="entry name" value="p450"/>
    <property type="match status" value="1"/>
</dbReference>
<gene>
    <name evidence="3" type="ORF">I4I81_10890</name>
</gene>
<dbReference type="PROSITE" id="PS00086">
    <property type="entry name" value="CYTOCHROME_P450"/>
    <property type="match status" value="1"/>
</dbReference>
<keyword evidence="2" id="KW-0408">Iron</keyword>
<evidence type="ECO:0000313" key="3">
    <source>
        <dbReference type="EMBL" id="MBW0134762.1"/>
    </source>
</evidence>
<comment type="similarity">
    <text evidence="1 2">Belongs to the cytochrome P450 family.</text>
</comment>
<dbReference type="RefSeq" id="WP_218605398.1">
    <property type="nucleotide sequence ID" value="NZ_JADQDJ010000344.1"/>
</dbReference>
<organism evidence="3 4">
    <name type="scientific">Pseudonocardia abyssalis</name>
    <dbReference type="NCBI Taxonomy" id="2792008"/>
    <lineage>
        <taxon>Bacteria</taxon>
        <taxon>Bacillati</taxon>
        <taxon>Actinomycetota</taxon>
        <taxon>Actinomycetes</taxon>
        <taxon>Pseudonocardiales</taxon>
        <taxon>Pseudonocardiaceae</taxon>
        <taxon>Pseudonocardia</taxon>
    </lineage>
</organism>